<dbReference type="SUPFAM" id="SSF53335">
    <property type="entry name" value="S-adenosyl-L-methionine-dependent methyltransferases"/>
    <property type="match status" value="1"/>
</dbReference>
<name>A0A7S4B2B7_CHRCT</name>
<protein>
    <recommendedName>
        <fullName evidence="2">Methyltransferase FkbM domain-containing protein</fullName>
    </recommendedName>
</protein>
<reference evidence="3" key="1">
    <citation type="submission" date="2021-01" db="EMBL/GenBank/DDBJ databases">
        <authorList>
            <person name="Corre E."/>
            <person name="Pelletier E."/>
            <person name="Niang G."/>
            <person name="Scheremetjew M."/>
            <person name="Finn R."/>
            <person name="Kale V."/>
            <person name="Holt S."/>
            <person name="Cochrane G."/>
            <person name="Meng A."/>
            <person name="Brown T."/>
            <person name="Cohen L."/>
        </authorList>
    </citation>
    <scope>NUCLEOTIDE SEQUENCE</scope>
    <source>
        <strain evidence="3">CCMP645</strain>
    </source>
</reference>
<feature type="domain" description="Methyltransferase FkbM" evidence="2">
    <location>
        <begin position="42"/>
        <end position="206"/>
    </location>
</feature>
<dbReference type="Gene3D" id="3.40.50.150">
    <property type="entry name" value="Vaccinia Virus protein VP39"/>
    <property type="match status" value="1"/>
</dbReference>
<dbReference type="AlphaFoldDB" id="A0A7S4B2B7"/>
<dbReference type="EMBL" id="HBIZ01007118">
    <property type="protein sequence ID" value="CAE0751503.1"/>
    <property type="molecule type" value="Transcribed_RNA"/>
</dbReference>
<dbReference type="InterPro" id="IPR029063">
    <property type="entry name" value="SAM-dependent_MTases_sf"/>
</dbReference>
<evidence type="ECO:0000256" key="1">
    <source>
        <dbReference type="SAM" id="SignalP"/>
    </source>
</evidence>
<feature type="chain" id="PRO_5031118834" description="Methyltransferase FkbM domain-containing protein" evidence="1">
    <location>
        <begin position="29"/>
        <end position="288"/>
    </location>
</feature>
<dbReference type="NCBIfam" id="TIGR01444">
    <property type="entry name" value="fkbM_fam"/>
    <property type="match status" value="1"/>
</dbReference>
<dbReference type="Pfam" id="PF05050">
    <property type="entry name" value="Methyltransf_21"/>
    <property type="match status" value="1"/>
</dbReference>
<proteinExistence type="predicted"/>
<evidence type="ECO:0000259" key="2">
    <source>
        <dbReference type="Pfam" id="PF05050"/>
    </source>
</evidence>
<sequence>MICKQLVHMRFAVGNLLVLSSLLPEAASDPLQTASQRGYVVDIGLNQGGDSKMYLALGYDVIAIEANPVLSSKAKLQPDFAVASQQGRFELVEAAIASSTLQNENVTFYVNLVNDEHSSLQKAAGCRRFPKNGYTTSEKNCTEVLVPTTTCDALISKRGIAPVMVKIDIELGDRDCLLQLQSLPRELLPRYISVEAHSPDYVQMLSALGYSQFKIVIQNFFSGNSGPFGEMAMNALCSDRPGGWTHQWCPSGEDITSHWQYGVFSSKTLRMACPTRTGCWFDIHAKRV</sequence>
<feature type="signal peptide" evidence="1">
    <location>
        <begin position="1"/>
        <end position="28"/>
    </location>
</feature>
<accession>A0A7S4B2B7</accession>
<gene>
    <name evidence="3" type="ORF">PCAR00345_LOCUS4088</name>
</gene>
<organism evidence="3">
    <name type="scientific">Chrysotila carterae</name>
    <name type="common">Marine alga</name>
    <name type="synonym">Syracosphaera carterae</name>
    <dbReference type="NCBI Taxonomy" id="13221"/>
    <lineage>
        <taxon>Eukaryota</taxon>
        <taxon>Haptista</taxon>
        <taxon>Haptophyta</taxon>
        <taxon>Prymnesiophyceae</taxon>
        <taxon>Isochrysidales</taxon>
        <taxon>Isochrysidaceae</taxon>
        <taxon>Chrysotila</taxon>
    </lineage>
</organism>
<evidence type="ECO:0000313" key="3">
    <source>
        <dbReference type="EMBL" id="CAE0751503.1"/>
    </source>
</evidence>
<keyword evidence="1" id="KW-0732">Signal</keyword>
<dbReference type="InterPro" id="IPR006342">
    <property type="entry name" value="FkbM_mtfrase"/>
</dbReference>